<proteinExistence type="predicted"/>
<dbReference type="AlphaFoldDB" id="A0AB33Z3Q2"/>
<sequence>MFNAYNYSDVDQENKKKETLLKQVLLLSIYTIKLVEKAG</sequence>
<comment type="caution">
    <text evidence="1">The sequence shown here is derived from an EMBL/GenBank/DDBJ whole genome shotgun (WGS) entry which is preliminary data.</text>
</comment>
<reference evidence="1 2" key="1">
    <citation type="journal article" date="2013" name="Genome Announc.">
        <title>Genome Sequence of the Pyrene- and Fluoranthene-Degrading Bacterium Cycloclasticus sp. Strain PY97M.</title>
        <authorList>
            <person name="Cui Z."/>
            <person name="Xu G."/>
            <person name="Li Q."/>
            <person name="Gao W."/>
            <person name="Zheng L."/>
        </authorList>
    </citation>
    <scope>NUCLEOTIDE SEQUENCE [LARGE SCALE GENOMIC DNA]</scope>
    <source>
        <strain evidence="1 2">PY97M</strain>
    </source>
</reference>
<accession>A0AB33Z3Q2</accession>
<keyword evidence="2" id="KW-1185">Reference proteome</keyword>
<evidence type="ECO:0000313" key="2">
    <source>
        <dbReference type="Proteomes" id="UP000015462"/>
    </source>
</evidence>
<gene>
    <name evidence="1" type="ORF">L196_00335</name>
</gene>
<dbReference type="Proteomes" id="UP000015462">
    <property type="component" value="Unassembled WGS sequence"/>
</dbReference>
<evidence type="ECO:0000313" key="1">
    <source>
        <dbReference type="EMBL" id="EPD13900.1"/>
    </source>
</evidence>
<dbReference type="EMBL" id="ASHL01000001">
    <property type="protein sequence ID" value="EPD13900.1"/>
    <property type="molecule type" value="Genomic_DNA"/>
</dbReference>
<name>A0AB33Z3Q2_9GAMM</name>
<organism evidence="1 2">
    <name type="scientific">Cycloclasticus pugetii</name>
    <dbReference type="NCBI Taxonomy" id="34068"/>
    <lineage>
        <taxon>Bacteria</taxon>
        <taxon>Pseudomonadati</taxon>
        <taxon>Pseudomonadota</taxon>
        <taxon>Gammaproteobacteria</taxon>
        <taxon>Thiotrichales</taxon>
        <taxon>Piscirickettsiaceae</taxon>
        <taxon>Cycloclasticus</taxon>
    </lineage>
</organism>
<protein>
    <submittedName>
        <fullName evidence="1">Uncharacterized protein</fullName>
    </submittedName>
</protein>